<protein>
    <submittedName>
        <fullName evidence="2">Chromatin modification-related protein eaf-1</fullName>
    </submittedName>
</protein>
<evidence type="ECO:0000256" key="1">
    <source>
        <dbReference type="SAM" id="MobiDB-lite"/>
    </source>
</evidence>
<evidence type="ECO:0000313" key="2">
    <source>
        <dbReference type="EMBL" id="KAK4447035.1"/>
    </source>
</evidence>
<dbReference type="AlphaFoldDB" id="A0AAV9GHZ9"/>
<dbReference type="EMBL" id="MU865952">
    <property type="protein sequence ID" value="KAK4447035.1"/>
    <property type="molecule type" value="Genomic_DNA"/>
</dbReference>
<name>A0AAV9GHZ9_9PEZI</name>
<sequence length="146" mass="15350">MVASFNAANSGGLVGSPGAGLTMPSMMAGSPRGHSIQPQQMPVVAQRLRELEQLYRNKNPNLSADTVRQLATEHLSKLIVQSQQHAMNSAAGGLVQQPMNGMTTTSSPHQYAQLLRAQQAQQAAAQQASQHQRQASGGSATPVPGK</sequence>
<organism evidence="2 3">
    <name type="scientific">Podospora aff. communis PSN243</name>
    <dbReference type="NCBI Taxonomy" id="3040156"/>
    <lineage>
        <taxon>Eukaryota</taxon>
        <taxon>Fungi</taxon>
        <taxon>Dikarya</taxon>
        <taxon>Ascomycota</taxon>
        <taxon>Pezizomycotina</taxon>
        <taxon>Sordariomycetes</taxon>
        <taxon>Sordariomycetidae</taxon>
        <taxon>Sordariales</taxon>
        <taxon>Podosporaceae</taxon>
        <taxon>Podospora</taxon>
    </lineage>
</organism>
<evidence type="ECO:0000313" key="3">
    <source>
        <dbReference type="Proteomes" id="UP001321760"/>
    </source>
</evidence>
<dbReference type="Proteomes" id="UP001321760">
    <property type="component" value="Unassembled WGS sequence"/>
</dbReference>
<comment type="caution">
    <text evidence="2">The sequence shown here is derived from an EMBL/GenBank/DDBJ whole genome shotgun (WGS) entry which is preliminary data.</text>
</comment>
<keyword evidence="3" id="KW-1185">Reference proteome</keyword>
<feature type="compositionally biased region" description="Polar residues" evidence="1">
    <location>
        <begin position="97"/>
        <end position="108"/>
    </location>
</feature>
<feature type="region of interest" description="Disordered" evidence="1">
    <location>
        <begin position="95"/>
        <end position="146"/>
    </location>
</feature>
<proteinExistence type="predicted"/>
<accession>A0AAV9GHZ9</accession>
<feature type="compositionally biased region" description="Low complexity" evidence="1">
    <location>
        <begin position="109"/>
        <end position="136"/>
    </location>
</feature>
<reference evidence="2" key="2">
    <citation type="submission" date="2023-05" db="EMBL/GenBank/DDBJ databases">
        <authorList>
            <consortium name="Lawrence Berkeley National Laboratory"/>
            <person name="Steindorff A."/>
            <person name="Hensen N."/>
            <person name="Bonometti L."/>
            <person name="Westerberg I."/>
            <person name="Brannstrom I.O."/>
            <person name="Guillou S."/>
            <person name="Cros-Aarteil S."/>
            <person name="Calhoun S."/>
            <person name="Haridas S."/>
            <person name="Kuo A."/>
            <person name="Mondo S."/>
            <person name="Pangilinan J."/>
            <person name="Riley R."/>
            <person name="Labutti K."/>
            <person name="Andreopoulos B."/>
            <person name="Lipzen A."/>
            <person name="Chen C."/>
            <person name="Yanf M."/>
            <person name="Daum C."/>
            <person name="Ng V."/>
            <person name="Clum A."/>
            <person name="Ohm R."/>
            <person name="Martin F."/>
            <person name="Silar P."/>
            <person name="Natvig D."/>
            <person name="Lalanne C."/>
            <person name="Gautier V."/>
            <person name="Ament-Velasquez S.L."/>
            <person name="Kruys A."/>
            <person name="Hutchinson M.I."/>
            <person name="Powell A.J."/>
            <person name="Barry K."/>
            <person name="Miller A.N."/>
            <person name="Grigoriev I.V."/>
            <person name="Debuchy R."/>
            <person name="Gladieux P."/>
            <person name="Thoren M.H."/>
            <person name="Johannesson H."/>
        </authorList>
    </citation>
    <scope>NUCLEOTIDE SEQUENCE</scope>
    <source>
        <strain evidence="2">PSN243</strain>
    </source>
</reference>
<gene>
    <name evidence="2" type="ORF">QBC34DRAFT_304003</name>
</gene>
<reference evidence="2" key="1">
    <citation type="journal article" date="2023" name="Mol. Phylogenet. Evol.">
        <title>Genome-scale phylogeny and comparative genomics of the fungal order Sordariales.</title>
        <authorList>
            <person name="Hensen N."/>
            <person name="Bonometti L."/>
            <person name="Westerberg I."/>
            <person name="Brannstrom I.O."/>
            <person name="Guillou S."/>
            <person name="Cros-Aarteil S."/>
            <person name="Calhoun S."/>
            <person name="Haridas S."/>
            <person name="Kuo A."/>
            <person name="Mondo S."/>
            <person name="Pangilinan J."/>
            <person name="Riley R."/>
            <person name="LaButti K."/>
            <person name="Andreopoulos B."/>
            <person name="Lipzen A."/>
            <person name="Chen C."/>
            <person name="Yan M."/>
            <person name="Daum C."/>
            <person name="Ng V."/>
            <person name="Clum A."/>
            <person name="Steindorff A."/>
            <person name="Ohm R.A."/>
            <person name="Martin F."/>
            <person name="Silar P."/>
            <person name="Natvig D.O."/>
            <person name="Lalanne C."/>
            <person name="Gautier V."/>
            <person name="Ament-Velasquez S.L."/>
            <person name="Kruys A."/>
            <person name="Hutchinson M.I."/>
            <person name="Powell A.J."/>
            <person name="Barry K."/>
            <person name="Miller A.N."/>
            <person name="Grigoriev I.V."/>
            <person name="Debuchy R."/>
            <person name="Gladieux P."/>
            <person name="Hiltunen Thoren M."/>
            <person name="Johannesson H."/>
        </authorList>
    </citation>
    <scope>NUCLEOTIDE SEQUENCE</scope>
    <source>
        <strain evidence="2">PSN243</strain>
    </source>
</reference>